<dbReference type="InterPro" id="IPR025110">
    <property type="entry name" value="AMP-bd_C"/>
</dbReference>
<dbReference type="InterPro" id="IPR036736">
    <property type="entry name" value="ACP-like_sf"/>
</dbReference>
<dbReference type="SUPFAM" id="SSF47336">
    <property type="entry name" value="ACP-like"/>
    <property type="match status" value="1"/>
</dbReference>
<dbReference type="CDD" id="cd05930">
    <property type="entry name" value="A_NRPS"/>
    <property type="match status" value="1"/>
</dbReference>
<dbReference type="EMBL" id="BAABDQ010000036">
    <property type="protein sequence ID" value="GAA3600966.1"/>
    <property type="molecule type" value="Genomic_DNA"/>
</dbReference>
<organism evidence="6 7">
    <name type="scientific">Nonomuraea rosea</name>
    <dbReference type="NCBI Taxonomy" id="638574"/>
    <lineage>
        <taxon>Bacteria</taxon>
        <taxon>Bacillati</taxon>
        <taxon>Actinomycetota</taxon>
        <taxon>Actinomycetes</taxon>
        <taxon>Streptosporangiales</taxon>
        <taxon>Streptosporangiaceae</taxon>
        <taxon>Nonomuraea</taxon>
    </lineage>
</organism>
<evidence type="ECO:0000256" key="4">
    <source>
        <dbReference type="SAM" id="MobiDB-lite"/>
    </source>
</evidence>
<dbReference type="Gene3D" id="3.30.300.30">
    <property type="match status" value="1"/>
</dbReference>
<evidence type="ECO:0000256" key="2">
    <source>
        <dbReference type="ARBA" id="ARBA00022450"/>
    </source>
</evidence>
<keyword evidence="3" id="KW-0597">Phosphoprotein</keyword>
<dbReference type="Pfam" id="PF13193">
    <property type="entry name" value="AMP-binding_C"/>
    <property type="match status" value="1"/>
</dbReference>
<keyword evidence="7" id="KW-1185">Reference proteome</keyword>
<dbReference type="InterPro" id="IPR020806">
    <property type="entry name" value="PKS_PP-bd"/>
</dbReference>
<dbReference type="InterPro" id="IPR020845">
    <property type="entry name" value="AMP-binding_CS"/>
</dbReference>
<feature type="region of interest" description="Disordered" evidence="4">
    <location>
        <begin position="134"/>
        <end position="157"/>
    </location>
</feature>
<dbReference type="Gene3D" id="1.10.1200.10">
    <property type="entry name" value="ACP-like"/>
    <property type="match status" value="1"/>
</dbReference>
<dbReference type="InterPro" id="IPR001242">
    <property type="entry name" value="Condensation_dom"/>
</dbReference>
<dbReference type="PROSITE" id="PS50075">
    <property type="entry name" value="CARRIER"/>
    <property type="match status" value="1"/>
</dbReference>
<proteinExistence type="predicted"/>
<evidence type="ECO:0000259" key="5">
    <source>
        <dbReference type="PROSITE" id="PS50075"/>
    </source>
</evidence>
<evidence type="ECO:0000256" key="1">
    <source>
        <dbReference type="ARBA" id="ARBA00001957"/>
    </source>
</evidence>
<feature type="domain" description="Carrier" evidence="5">
    <location>
        <begin position="525"/>
        <end position="598"/>
    </location>
</feature>
<dbReference type="Gene3D" id="3.30.559.10">
    <property type="entry name" value="Chloramphenicol acetyltransferase-like domain"/>
    <property type="match status" value="1"/>
</dbReference>
<sequence length="1034" mass="110849">MDAISCASGPATTPGPAPAPGTDMAALFQEVARRRPDAPAIVTGQGTLTFSEVSVRSGELAAFLRDHGAGPGRIVLLKGDPAPEAVIAILAVLRTGAAYVAVEPGTPASWIDAIRAEAGPSVMLAVEPDDDPHWLRPPAPGTYGGGPPEPMPGENDGDATMYVVFTTGSTGRPKGVVTTHRACLARLAQIWRAYPAAPDERACLSAALTSSDSVRQVFGSLLEGTPVVVPPRGSRRDPTRLLPELSRHRVTRLLVTPSLLRSLLALAEDPAAELGTVRRWFLSGEPVTPGLLRHARACLPGARFTNLYATTETPVTFGDVTEEEDVVTVGRPPEDTDLLLLDSRMRQVPPGEVGEVFVGGEALTSGYLGDPEATRAAYLPHPARPGRRLYRTGDLGRLTADGRLELRGRLDGQLQVRGYRVEAEAVEEVLRDHPQVAEAAVVLETMPEGRQALVAFCAPPPGGRPDPVDVLRHVRGRLPHYMVPARCVLLERVPLSRNGKLDRRRLSGLGAVPDRDCTPYGSPGCDGTPVQRRIAELWRQALGHAPGPDADVFTEGADSLSAASVVGRLRRDGFDLTVRDVFTTPTIRAFASLAERRAGRVRRQEPGGSTAARGPVPLAPSQRGIWFDTQLDPGSDAYTIVRAFEVNGPLDEAALRAGVEHLVVRHEALRTGFPCPDGEPVQVVRPGPRVAWVRGDDPGRLLAELAERPFDVESGPLVRAALTRTAESRHFFAMAFHHLVCDDVSLQVFFDELGHCYRALKAGATPELPGPPLGFSDLTRIRLAAERDARDRLTAYWKNTLAGLPDGLGLARHEAPRVAVPRWDWQVGPDRLAALMTRLRAGGHTLPMAMAAAFAAALHEHTGRTDVVVAIPMAGRDLPETERVIGCFVNVVPLRISLDGGPDRDTLLGRVREALLGMHAHQELPIGEIAAAAGFRGRLPWDACLNITPPGTPAPQADGVTFVPLPAPTKATQYEVELEMAHEEDGLTVRLRLGPAFGEADGAELAARVARHIDEWTRSPANGDGVSTSEERTT</sequence>
<accession>A0ABP6ZAP1</accession>
<dbReference type="SUPFAM" id="SSF52777">
    <property type="entry name" value="CoA-dependent acyltransferases"/>
    <property type="match status" value="2"/>
</dbReference>
<comment type="caution">
    <text evidence="6">The sequence shown here is derived from an EMBL/GenBank/DDBJ whole genome shotgun (WGS) entry which is preliminary data.</text>
</comment>
<comment type="cofactor">
    <cofactor evidence="1">
        <name>pantetheine 4'-phosphate</name>
        <dbReference type="ChEBI" id="CHEBI:47942"/>
    </cofactor>
</comment>
<name>A0ABP6ZAP1_9ACTN</name>
<dbReference type="SUPFAM" id="SSF56801">
    <property type="entry name" value="Acetyl-CoA synthetase-like"/>
    <property type="match status" value="1"/>
</dbReference>
<feature type="region of interest" description="Disordered" evidence="4">
    <location>
        <begin position="1"/>
        <end position="21"/>
    </location>
</feature>
<reference evidence="7" key="1">
    <citation type="journal article" date="2019" name="Int. J. Syst. Evol. Microbiol.">
        <title>The Global Catalogue of Microorganisms (GCM) 10K type strain sequencing project: providing services to taxonomists for standard genome sequencing and annotation.</title>
        <authorList>
            <consortium name="The Broad Institute Genomics Platform"/>
            <consortium name="The Broad Institute Genome Sequencing Center for Infectious Disease"/>
            <person name="Wu L."/>
            <person name="Ma J."/>
        </authorList>
    </citation>
    <scope>NUCLEOTIDE SEQUENCE [LARGE SCALE GENOMIC DNA]</scope>
    <source>
        <strain evidence="7">JCM 17326</strain>
    </source>
</reference>
<evidence type="ECO:0000313" key="7">
    <source>
        <dbReference type="Proteomes" id="UP001500630"/>
    </source>
</evidence>
<evidence type="ECO:0000313" key="6">
    <source>
        <dbReference type="EMBL" id="GAA3600966.1"/>
    </source>
</evidence>
<dbReference type="Gene3D" id="3.30.559.30">
    <property type="entry name" value="Nonribosomal peptide synthetase, condensation domain"/>
    <property type="match status" value="1"/>
</dbReference>
<dbReference type="SMART" id="SM00823">
    <property type="entry name" value="PKS_PP"/>
    <property type="match status" value="1"/>
</dbReference>
<dbReference type="Gene3D" id="3.40.50.12780">
    <property type="entry name" value="N-terminal domain of ligase-like"/>
    <property type="match status" value="1"/>
</dbReference>
<dbReference type="InterPro" id="IPR042099">
    <property type="entry name" value="ANL_N_sf"/>
</dbReference>
<dbReference type="InterPro" id="IPR009081">
    <property type="entry name" value="PP-bd_ACP"/>
</dbReference>
<dbReference type="Pfam" id="PF00668">
    <property type="entry name" value="Condensation"/>
    <property type="match status" value="1"/>
</dbReference>
<protein>
    <recommendedName>
        <fullName evidence="5">Carrier domain-containing protein</fullName>
    </recommendedName>
</protein>
<dbReference type="Pfam" id="PF00550">
    <property type="entry name" value="PP-binding"/>
    <property type="match status" value="1"/>
</dbReference>
<dbReference type="PANTHER" id="PTHR45527:SF1">
    <property type="entry name" value="FATTY ACID SYNTHASE"/>
    <property type="match status" value="1"/>
</dbReference>
<dbReference type="Proteomes" id="UP001500630">
    <property type="component" value="Unassembled WGS sequence"/>
</dbReference>
<dbReference type="InterPro" id="IPR045851">
    <property type="entry name" value="AMP-bd_C_sf"/>
</dbReference>
<dbReference type="InterPro" id="IPR000873">
    <property type="entry name" value="AMP-dep_synth/lig_dom"/>
</dbReference>
<dbReference type="PROSITE" id="PS00455">
    <property type="entry name" value="AMP_BINDING"/>
    <property type="match status" value="1"/>
</dbReference>
<gene>
    <name evidence="6" type="ORF">GCM10022419_101410</name>
</gene>
<dbReference type="RefSeq" id="WP_345573206.1">
    <property type="nucleotide sequence ID" value="NZ_BAABDQ010000036.1"/>
</dbReference>
<dbReference type="InterPro" id="IPR023213">
    <property type="entry name" value="CAT-like_dom_sf"/>
</dbReference>
<keyword evidence="2" id="KW-0596">Phosphopantetheine</keyword>
<dbReference type="Pfam" id="PF00501">
    <property type="entry name" value="AMP-binding"/>
    <property type="match status" value="1"/>
</dbReference>
<evidence type="ECO:0000256" key="3">
    <source>
        <dbReference type="ARBA" id="ARBA00022553"/>
    </source>
</evidence>
<dbReference type="PANTHER" id="PTHR45527">
    <property type="entry name" value="NONRIBOSOMAL PEPTIDE SYNTHETASE"/>
    <property type="match status" value="1"/>
</dbReference>